<protein>
    <submittedName>
        <fullName evidence="1">Uncharacterized protein</fullName>
    </submittedName>
</protein>
<dbReference type="Proteomes" id="UP000887013">
    <property type="component" value="Unassembled WGS sequence"/>
</dbReference>
<gene>
    <name evidence="1" type="ORF">NPIL_452081</name>
</gene>
<evidence type="ECO:0000313" key="1">
    <source>
        <dbReference type="EMBL" id="GFU38524.1"/>
    </source>
</evidence>
<sequence length="149" mass="17382">MARGGVAGFYTPLRDQHNPHVFNEPSREELLLLEVLEHDSHYRELKLMHLGLFEELFFSCDLNHFVTCELSLFQGFFSVNQRHGSRKLLKSLQDITKALMLVSEYKNDEWRASPVRNGAMFVKKRRSDTSVPFFTRVPLSRKKKDVILA</sequence>
<proteinExistence type="predicted"/>
<dbReference type="OrthoDB" id="10551350at2759"/>
<evidence type="ECO:0000313" key="2">
    <source>
        <dbReference type="Proteomes" id="UP000887013"/>
    </source>
</evidence>
<keyword evidence="2" id="KW-1185">Reference proteome</keyword>
<dbReference type="AlphaFoldDB" id="A0A8X6UQU5"/>
<organism evidence="1 2">
    <name type="scientific">Nephila pilipes</name>
    <name type="common">Giant wood spider</name>
    <name type="synonym">Nephila maculata</name>
    <dbReference type="NCBI Taxonomy" id="299642"/>
    <lineage>
        <taxon>Eukaryota</taxon>
        <taxon>Metazoa</taxon>
        <taxon>Ecdysozoa</taxon>
        <taxon>Arthropoda</taxon>
        <taxon>Chelicerata</taxon>
        <taxon>Arachnida</taxon>
        <taxon>Araneae</taxon>
        <taxon>Araneomorphae</taxon>
        <taxon>Entelegynae</taxon>
        <taxon>Araneoidea</taxon>
        <taxon>Nephilidae</taxon>
        <taxon>Nephila</taxon>
    </lineage>
</organism>
<reference evidence="1" key="1">
    <citation type="submission" date="2020-08" db="EMBL/GenBank/DDBJ databases">
        <title>Multicomponent nature underlies the extraordinary mechanical properties of spider dragline silk.</title>
        <authorList>
            <person name="Kono N."/>
            <person name="Nakamura H."/>
            <person name="Mori M."/>
            <person name="Yoshida Y."/>
            <person name="Ohtoshi R."/>
            <person name="Malay A.D."/>
            <person name="Moran D.A.P."/>
            <person name="Tomita M."/>
            <person name="Numata K."/>
            <person name="Arakawa K."/>
        </authorList>
    </citation>
    <scope>NUCLEOTIDE SEQUENCE</scope>
</reference>
<name>A0A8X6UQU5_NEPPI</name>
<accession>A0A8X6UQU5</accession>
<comment type="caution">
    <text evidence="1">The sequence shown here is derived from an EMBL/GenBank/DDBJ whole genome shotgun (WGS) entry which is preliminary data.</text>
</comment>
<dbReference type="EMBL" id="BMAW01084376">
    <property type="protein sequence ID" value="GFU38524.1"/>
    <property type="molecule type" value="Genomic_DNA"/>
</dbReference>